<dbReference type="GO" id="GO:0016791">
    <property type="term" value="F:phosphatase activity"/>
    <property type="evidence" value="ECO:0007669"/>
    <property type="project" value="TreeGrafter"/>
</dbReference>
<keyword evidence="2" id="KW-1185">Reference proteome</keyword>
<dbReference type="OrthoDB" id="496981at2759"/>
<evidence type="ECO:0000313" key="2">
    <source>
        <dbReference type="Proteomes" id="UP000244722"/>
    </source>
</evidence>
<dbReference type="Gene3D" id="3.40.50.1240">
    <property type="entry name" value="Phosphoglycerate mutase-like"/>
    <property type="match status" value="1"/>
</dbReference>
<gene>
    <name evidence="1" type="ORF">B9Z19DRAFT_1131022</name>
</gene>
<evidence type="ECO:0000313" key="1">
    <source>
        <dbReference type="EMBL" id="PUU75617.1"/>
    </source>
</evidence>
<dbReference type="EMBL" id="NESQ01000222">
    <property type="protein sequence ID" value="PUU75617.1"/>
    <property type="molecule type" value="Genomic_DNA"/>
</dbReference>
<dbReference type="InterPro" id="IPR013078">
    <property type="entry name" value="His_Pase_superF_clade-1"/>
</dbReference>
<dbReference type="InterPro" id="IPR050275">
    <property type="entry name" value="PGM_Phosphatase"/>
</dbReference>
<protein>
    <recommendedName>
        <fullName evidence="3">Histidine phosphatase superfamily</fullName>
    </recommendedName>
</protein>
<dbReference type="InterPro" id="IPR001345">
    <property type="entry name" value="PG/BPGM_mutase_AS"/>
</dbReference>
<sequence>MVPKIITLVRHGQAEHNATRNRQLRDPSLTPLGETQCHELQKSPFNPSTALLGFKKQVESGAKVVLLAELQEASELPCDTVSSRDVLEKEELFQGLDFSGLPDERASKKVRWAQDPQSLSERARIIRKWPKSRPEGHIVVVLHYWLLPWMTEDWAGYSNIPGTCHTGFRFCFFVDGDEVNASIIETDGSKERRGRGLEKLLGRTEVKQFGEVRRN</sequence>
<organism evidence="1 2">
    <name type="scientific">Tuber borchii</name>
    <name type="common">White truffle</name>
    <dbReference type="NCBI Taxonomy" id="42251"/>
    <lineage>
        <taxon>Eukaryota</taxon>
        <taxon>Fungi</taxon>
        <taxon>Dikarya</taxon>
        <taxon>Ascomycota</taxon>
        <taxon>Pezizomycotina</taxon>
        <taxon>Pezizomycetes</taxon>
        <taxon>Pezizales</taxon>
        <taxon>Tuberaceae</taxon>
        <taxon>Tuber</taxon>
    </lineage>
</organism>
<dbReference type="GO" id="GO:0005737">
    <property type="term" value="C:cytoplasm"/>
    <property type="evidence" value="ECO:0007669"/>
    <property type="project" value="TreeGrafter"/>
</dbReference>
<comment type="caution">
    <text evidence="1">The sequence shown here is derived from an EMBL/GenBank/DDBJ whole genome shotgun (WGS) entry which is preliminary data.</text>
</comment>
<name>A0A2T6ZJF5_TUBBO</name>
<evidence type="ECO:0008006" key="3">
    <source>
        <dbReference type="Google" id="ProtNLM"/>
    </source>
</evidence>
<dbReference type="SUPFAM" id="SSF53254">
    <property type="entry name" value="Phosphoglycerate mutase-like"/>
    <property type="match status" value="1"/>
</dbReference>
<dbReference type="PANTHER" id="PTHR48100:SF54">
    <property type="entry name" value="PHOSPHATASE SPAC5H10.03-RELATED"/>
    <property type="match status" value="1"/>
</dbReference>
<reference evidence="1 2" key="1">
    <citation type="submission" date="2017-04" db="EMBL/GenBank/DDBJ databases">
        <title>Draft genome sequence of Tuber borchii Vittad., a whitish edible truffle.</title>
        <authorList>
            <consortium name="DOE Joint Genome Institute"/>
            <person name="Murat C."/>
            <person name="Kuo A."/>
            <person name="Barry K.W."/>
            <person name="Clum A."/>
            <person name="Dockter R.B."/>
            <person name="Fauchery L."/>
            <person name="Iotti M."/>
            <person name="Kohler A."/>
            <person name="Labutti K."/>
            <person name="Lindquist E.A."/>
            <person name="Lipzen A."/>
            <person name="Ohm R.A."/>
            <person name="Wang M."/>
            <person name="Grigoriev I.V."/>
            <person name="Zambonelli A."/>
            <person name="Martin F.M."/>
        </authorList>
    </citation>
    <scope>NUCLEOTIDE SEQUENCE [LARGE SCALE GENOMIC DNA]</scope>
    <source>
        <strain evidence="1 2">Tbo3840</strain>
    </source>
</reference>
<proteinExistence type="predicted"/>
<accession>A0A2T6ZJF5</accession>
<dbReference type="PROSITE" id="PS00175">
    <property type="entry name" value="PG_MUTASE"/>
    <property type="match status" value="1"/>
</dbReference>
<dbReference type="InterPro" id="IPR029033">
    <property type="entry name" value="His_PPase_superfam"/>
</dbReference>
<dbReference type="PANTHER" id="PTHR48100">
    <property type="entry name" value="BROAD-SPECIFICITY PHOSPHATASE YOR283W-RELATED"/>
    <property type="match status" value="1"/>
</dbReference>
<dbReference type="Proteomes" id="UP000244722">
    <property type="component" value="Unassembled WGS sequence"/>
</dbReference>
<dbReference type="AlphaFoldDB" id="A0A2T6ZJF5"/>
<dbReference type="Pfam" id="PF00300">
    <property type="entry name" value="His_Phos_1"/>
    <property type="match status" value="1"/>
</dbReference>